<dbReference type="Proteomes" id="UP000680750">
    <property type="component" value="Chromosome"/>
</dbReference>
<evidence type="ECO:0008006" key="3">
    <source>
        <dbReference type="Google" id="ProtNLM"/>
    </source>
</evidence>
<gene>
    <name evidence="1" type="ORF">Asera_16170</name>
</gene>
<name>A0A810KYK8_9ACTN</name>
<evidence type="ECO:0000313" key="1">
    <source>
        <dbReference type="EMBL" id="BCJ27509.1"/>
    </source>
</evidence>
<proteinExistence type="predicted"/>
<evidence type="ECO:0000313" key="2">
    <source>
        <dbReference type="Proteomes" id="UP000680750"/>
    </source>
</evidence>
<accession>A0A810KYK8</accession>
<sequence length="111" mass="11814">MTSWVPGACTLPTVDQPLRQAEFDDVFAESGRCVERTADTAVRVEFEPAAAVAARLADLAMRECSCCSFFGFTLRMSDGRLLLDVEVPAAHLPVLDALAARATSAIPGARA</sequence>
<reference evidence="1" key="1">
    <citation type="submission" date="2020-08" db="EMBL/GenBank/DDBJ databases">
        <title>Whole genome shotgun sequence of Actinocatenispora sera NBRC 101916.</title>
        <authorList>
            <person name="Komaki H."/>
            <person name="Tamura T."/>
        </authorList>
    </citation>
    <scope>NUCLEOTIDE SEQUENCE</scope>
    <source>
        <strain evidence="1">NBRC 101916</strain>
    </source>
</reference>
<dbReference type="AlphaFoldDB" id="A0A810KYK8"/>
<protein>
    <recommendedName>
        <fullName evidence="3">Arsenate reductase</fullName>
    </recommendedName>
</protein>
<keyword evidence="2" id="KW-1185">Reference proteome</keyword>
<dbReference type="KEGG" id="aser:Asera_16170"/>
<organism evidence="1 2">
    <name type="scientific">Actinocatenispora sera</name>
    <dbReference type="NCBI Taxonomy" id="390989"/>
    <lineage>
        <taxon>Bacteria</taxon>
        <taxon>Bacillati</taxon>
        <taxon>Actinomycetota</taxon>
        <taxon>Actinomycetes</taxon>
        <taxon>Micromonosporales</taxon>
        <taxon>Micromonosporaceae</taxon>
        <taxon>Actinocatenispora</taxon>
    </lineage>
</organism>
<dbReference type="EMBL" id="AP023354">
    <property type="protein sequence ID" value="BCJ27509.1"/>
    <property type="molecule type" value="Genomic_DNA"/>
</dbReference>
<dbReference type="OrthoDB" id="8421706at2"/>